<keyword evidence="6" id="KW-1185">Reference proteome</keyword>
<dbReference type="Gene3D" id="1.10.340.70">
    <property type="match status" value="1"/>
</dbReference>
<dbReference type="Pfam" id="PF17921">
    <property type="entry name" value="Integrase_H2C2"/>
    <property type="match status" value="1"/>
</dbReference>
<dbReference type="Gene3D" id="3.30.420.10">
    <property type="entry name" value="Ribonuclease H-like superfamily/Ribonuclease H"/>
    <property type="match status" value="1"/>
</dbReference>
<protein>
    <recommendedName>
        <fullName evidence="2">Gypsy retrotransposon integrase-like protein 1</fullName>
    </recommendedName>
</protein>
<dbReference type="Pfam" id="PF17919">
    <property type="entry name" value="RT_RNaseH_2"/>
    <property type="match status" value="1"/>
</dbReference>
<dbReference type="PROSITE" id="PS50994">
    <property type="entry name" value="INTEGRASE"/>
    <property type="match status" value="1"/>
</dbReference>
<accession>A0A8C6L5C7</accession>
<dbReference type="FunFam" id="3.30.70.270:FF:000020">
    <property type="entry name" value="Transposon Tf2-6 polyprotein-like Protein"/>
    <property type="match status" value="1"/>
</dbReference>
<dbReference type="GeneTree" id="ENSGT01100000263500"/>
<dbReference type="Pfam" id="PF00665">
    <property type="entry name" value="rve"/>
    <property type="match status" value="1"/>
</dbReference>
<evidence type="ECO:0000256" key="3">
    <source>
        <dbReference type="SAM" id="MobiDB-lite"/>
    </source>
</evidence>
<dbReference type="InterPro" id="IPR043502">
    <property type="entry name" value="DNA/RNA_pol_sf"/>
</dbReference>
<dbReference type="Proteomes" id="UP000694548">
    <property type="component" value="Chromosome sgr12"/>
</dbReference>
<dbReference type="FunFam" id="3.10.20.370:FF:000001">
    <property type="entry name" value="Retrovirus-related Pol polyprotein from transposon 17.6-like protein"/>
    <property type="match status" value="1"/>
</dbReference>
<dbReference type="InterPro" id="IPR041577">
    <property type="entry name" value="RT_RNaseH_2"/>
</dbReference>
<dbReference type="Gene3D" id="3.30.70.270">
    <property type="match status" value="1"/>
</dbReference>
<evidence type="ECO:0000256" key="2">
    <source>
        <dbReference type="ARBA" id="ARBA00039658"/>
    </source>
</evidence>
<evidence type="ECO:0000313" key="5">
    <source>
        <dbReference type="Ensembl" id="ENSNFUP00015015900.1"/>
    </source>
</evidence>
<feature type="region of interest" description="Disordered" evidence="3">
    <location>
        <begin position="226"/>
        <end position="245"/>
    </location>
</feature>
<dbReference type="FunFam" id="3.30.420.10:FF:000032">
    <property type="entry name" value="Retrovirus-related Pol polyprotein from transposon 297-like Protein"/>
    <property type="match status" value="1"/>
</dbReference>
<feature type="domain" description="Integrase catalytic" evidence="4">
    <location>
        <begin position="442"/>
        <end position="600"/>
    </location>
</feature>
<organism evidence="5 6">
    <name type="scientific">Nothobranchius furzeri</name>
    <name type="common">Turquoise killifish</name>
    <dbReference type="NCBI Taxonomy" id="105023"/>
    <lineage>
        <taxon>Eukaryota</taxon>
        <taxon>Metazoa</taxon>
        <taxon>Chordata</taxon>
        <taxon>Craniata</taxon>
        <taxon>Vertebrata</taxon>
        <taxon>Euteleostomi</taxon>
        <taxon>Actinopterygii</taxon>
        <taxon>Neopterygii</taxon>
        <taxon>Teleostei</taxon>
        <taxon>Neoteleostei</taxon>
        <taxon>Acanthomorphata</taxon>
        <taxon>Ovalentaria</taxon>
        <taxon>Atherinomorphae</taxon>
        <taxon>Cyprinodontiformes</taxon>
        <taxon>Nothobranchiidae</taxon>
        <taxon>Nothobranchius</taxon>
    </lineage>
</organism>
<dbReference type="PANTHER" id="PTHR37984">
    <property type="entry name" value="PROTEIN CBG26694"/>
    <property type="match status" value="1"/>
</dbReference>
<dbReference type="SUPFAM" id="SSF56672">
    <property type="entry name" value="DNA/RNA polymerases"/>
    <property type="match status" value="1"/>
</dbReference>
<dbReference type="SUPFAM" id="SSF53098">
    <property type="entry name" value="Ribonuclease H-like"/>
    <property type="match status" value="1"/>
</dbReference>
<dbReference type="Gene3D" id="3.10.20.370">
    <property type="match status" value="1"/>
</dbReference>
<dbReference type="CDD" id="cd09274">
    <property type="entry name" value="RNase_HI_RT_Ty3"/>
    <property type="match status" value="1"/>
</dbReference>
<dbReference type="AlphaFoldDB" id="A0A8C6L5C7"/>
<dbReference type="InterPro" id="IPR001584">
    <property type="entry name" value="Integrase_cat-core"/>
</dbReference>
<reference evidence="5" key="1">
    <citation type="submission" date="2014-08" db="EMBL/GenBank/DDBJ databases">
        <authorList>
            <person name="Senf B."/>
            <person name="Petzold A."/>
            <person name="Downie B.R."/>
            <person name="Koch P."/>
            <person name="Platzer M."/>
        </authorList>
    </citation>
    <scope>NUCLEOTIDE SEQUENCE [LARGE SCALE GENOMIC DNA]</scope>
    <source>
        <strain evidence="5">GRZ</strain>
    </source>
</reference>
<dbReference type="InterPro" id="IPR012337">
    <property type="entry name" value="RNaseH-like_sf"/>
</dbReference>
<proteinExistence type="predicted"/>
<dbReference type="InterPro" id="IPR043128">
    <property type="entry name" value="Rev_trsase/Diguanyl_cyclase"/>
</dbReference>
<dbReference type="FunFam" id="1.10.340.70:FF:000001">
    <property type="entry name" value="Retrovirus-related Pol polyprotein from transposon gypsy-like Protein"/>
    <property type="match status" value="1"/>
</dbReference>
<keyword evidence="1" id="KW-0511">Multifunctional enzyme</keyword>
<dbReference type="GO" id="GO:0003824">
    <property type="term" value="F:catalytic activity"/>
    <property type="evidence" value="ECO:0007669"/>
    <property type="project" value="UniProtKB-KW"/>
</dbReference>
<reference evidence="5" key="2">
    <citation type="submission" date="2025-08" db="UniProtKB">
        <authorList>
            <consortium name="Ensembl"/>
        </authorList>
    </citation>
    <scope>IDENTIFICATION</scope>
</reference>
<dbReference type="InterPro" id="IPR036397">
    <property type="entry name" value="RNaseH_sf"/>
</dbReference>
<dbReference type="PANTHER" id="PTHR37984:SF5">
    <property type="entry name" value="PROTEIN NYNRIN-LIKE"/>
    <property type="match status" value="1"/>
</dbReference>
<reference evidence="5" key="3">
    <citation type="submission" date="2025-09" db="UniProtKB">
        <authorList>
            <consortium name="Ensembl"/>
        </authorList>
    </citation>
    <scope>IDENTIFICATION</scope>
</reference>
<dbReference type="InterPro" id="IPR041588">
    <property type="entry name" value="Integrase_H2C2"/>
</dbReference>
<sequence length="681" mass="77664">MGHIVSCDGLKLDPENIKCMCEWPVPTASSQVRAFLGLCSYYRRFVHSYAFIAHPLHRLTQKDVAFEWTDECSAAFQTLKDALTSAPIMAFPNFYQPFILSTDASNYAVGSVLSQVQNGEERVIAYASHVLTRAERKWSTYDKEFWAIVWSVRHFQYYLSSNPFTIITDHRPLLSLRKMDVTRDPTGQRARWSLELDPYVWTIIHKEGQRQGNADAMSRIPTLTQNPEDTEEKSQPPQGDPPASVNLELKTAQGLNVTQSQLPFDINTSAQVCTSLTDSSAPQPEDADGDILTHTFSSQRGYILAEQSADPVLAEVYTWVQGNKIPYLRKVKGRLQRKRWWPFPKLMISDGLLCKQANTATGKPSVLQVLIPQKLITETLHMLHGNPSSGHFSTDRTLSKALSMCYWPSMRSDIDQFCSVCPTCEAYRKPVPQNRAPIQSIQAHRPFQFVCTDITELPLTSKGNRYGLVVQDHFTKYVNAFPMHDQRAQTVAELLYERFMPEHGVPEELFSDQGRQFESEIMQTVCQRLQIQEKGTSPYHPRGNGMVEQFNRTLKEQLAKLIHRFGGEWDHFLPAVVLSFNSTPHSSTGYSPYFLVHGQEPCLPAAVSLSTPGLQRTPQNYGAELVSRLDAAFEALHFHREDQRLRHEYYYDRDTRFKPYEGGDLVWMDDPTAQRKKLEPN</sequence>
<dbReference type="GO" id="GO:0015074">
    <property type="term" value="P:DNA integration"/>
    <property type="evidence" value="ECO:0007669"/>
    <property type="project" value="InterPro"/>
</dbReference>
<name>A0A8C6L5C7_NOTFU</name>
<dbReference type="Ensembl" id="ENSNFUT00015016657.1">
    <property type="protein sequence ID" value="ENSNFUP00015015900.1"/>
    <property type="gene ID" value="ENSNFUG00015007652.1"/>
</dbReference>
<evidence type="ECO:0000313" key="6">
    <source>
        <dbReference type="Proteomes" id="UP000694548"/>
    </source>
</evidence>
<dbReference type="InterPro" id="IPR050951">
    <property type="entry name" value="Retrovirus_Pol_polyprotein"/>
</dbReference>
<evidence type="ECO:0000256" key="1">
    <source>
        <dbReference type="ARBA" id="ARBA00023268"/>
    </source>
</evidence>
<evidence type="ECO:0000259" key="4">
    <source>
        <dbReference type="PROSITE" id="PS50994"/>
    </source>
</evidence>
<dbReference type="GO" id="GO:0003676">
    <property type="term" value="F:nucleic acid binding"/>
    <property type="evidence" value="ECO:0007669"/>
    <property type="project" value="InterPro"/>
</dbReference>